<evidence type="ECO:0000313" key="4">
    <source>
        <dbReference type="Proteomes" id="UP000321574"/>
    </source>
</evidence>
<keyword evidence="4" id="KW-1185">Reference proteome</keyword>
<organism evidence="3 4">
    <name type="scientific">Cerasibacillus terrae</name>
    <dbReference type="NCBI Taxonomy" id="2498845"/>
    <lineage>
        <taxon>Bacteria</taxon>
        <taxon>Bacillati</taxon>
        <taxon>Bacillota</taxon>
        <taxon>Bacilli</taxon>
        <taxon>Bacillales</taxon>
        <taxon>Bacillaceae</taxon>
        <taxon>Cerasibacillus</taxon>
    </lineage>
</organism>
<dbReference type="OrthoDB" id="9785185at2"/>
<feature type="domain" description="Glycosyltransferase 2-like" evidence="2">
    <location>
        <begin position="12"/>
        <end position="145"/>
    </location>
</feature>
<reference evidence="3 4" key="1">
    <citation type="submission" date="2019-06" db="EMBL/GenBank/DDBJ databases">
        <title>Cerasibacillus sp. nov., isolated from maize field.</title>
        <authorList>
            <person name="Lin S.-Y."/>
            <person name="Tsai C.-F."/>
            <person name="Young C.-C."/>
        </authorList>
    </citation>
    <scope>NUCLEOTIDE SEQUENCE [LARGE SCALE GENOMIC DNA]</scope>
    <source>
        <strain evidence="3 4">CC-CFT480</strain>
    </source>
</reference>
<dbReference type="PANTHER" id="PTHR22916">
    <property type="entry name" value="GLYCOSYLTRANSFERASE"/>
    <property type="match status" value="1"/>
</dbReference>
<dbReference type="InterPro" id="IPR001173">
    <property type="entry name" value="Glyco_trans_2-like"/>
</dbReference>
<evidence type="ECO:0000259" key="2">
    <source>
        <dbReference type="Pfam" id="PF00535"/>
    </source>
</evidence>
<dbReference type="Gene3D" id="3.90.550.10">
    <property type="entry name" value="Spore Coat Polysaccharide Biosynthesis Protein SpsA, Chain A"/>
    <property type="match status" value="1"/>
</dbReference>
<dbReference type="FunFam" id="3.90.550.10:FF:000130">
    <property type="entry name" value="Family 2 glycosyl transferase"/>
    <property type="match status" value="1"/>
</dbReference>
<dbReference type="PANTHER" id="PTHR22916:SF3">
    <property type="entry name" value="UDP-GLCNAC:BETAGAL BETA-1,3-N-ACETYLGLUCOSAMINYLTRANSFERASE-LIKE PROTEIN 1"/>
    <property type="match status" value="1"/>
</dbReference>
<dbReference type="CDD" id="cd00761">
    <property type="entry name" value="Glyco_tranf_GTA_type"/>
    <property type="match status" value="1"/>
</dbReference>
<dbReference type="SUPFAM" id="SSF53448">
    <property type="entry name" value="Nucleotide-diphospho-sugar transferases"/>
    <property type="match status" value="1"/>
</dbReference>
<keyword evidence="3" id="KW-0808">Transferase</keyword>
<accession>A0A5C8P060</accession>
<evidence type="ECO:0000313" key="3">
    <source>
        <dbReference type="EMBL" id="TXL66673.1"/>
    </source>
</evidence>
<comment type="similarity">
    <text evidence="1">Belongs to the glycosyltransferase 2 family.</text>
</comment>
<name>A0A5C8P060_9BACI</name>
<dbReference type="InterPro" id="IPR029044">
    <property type="entry name" value="Nucleotide-diphossugar_trans"/>
</dbReference>
<comment type="caution">
    <text evidence="3">The sequence shown here is derived from an EMBL/GenBank/DDBJ whole genome shotgun (WGS) entry which is preliminary data.</text>
</comment>
<sequence length="264" mass="31354">MKKPFKQNTLISVITPAYNAEKFISQTIESVLEQTYPYWEMIIVDDCSTDQTVQIIRQYQKKDDRIKFIQLEENSGAAVARNTAMEHAKGRYIAFLDSDDLWTKEKLSKQLQFMQENDIAFSFTRYERMKEDGTMTNAVSDVPKEINYDGLMKQCVIGCLTVMLDREKIGNLKMMNIRTRQDYVYWLTIMKHGHLAYGMPETLAKYRLVENSISSNKWKAAKRNWYVYRHIEKQSLLKSIWYFTNYAFKSVKSLIKYYFMRKKD</sequence>
<dbReference type="AlphaFoldDB" id="A0A5C8P060"/>
<gene>
    <name evidence="3" type="ORF">FHP05_04630</name>
</gene>
<protein>
    <submittedName>
        <fullName evidence="3">Glycosyltransferase family 2 protein</fullName>
    </submittedName>
</protein>
<dbReference type="RefSeq" id="WP_147666072.1">
    <property type="nucleotide sequence ID" value="NZ_VDUW01000002.1"/>
</dbReference>
<dbReference type="Pfam" id="PF00535">
    <property type="entry name" value="Glycos_transf_2"/>
    <property type="match status" value="1"/>
</dbReference>
<dbReference type="GO" id="GO:0016758">
    <property type="term" value="F:hexosyltransferase activity"/>
    <property type="evidence" value="ECO:0007669"/>
    <property type="project" value="UniProtKB-ARBA"/>
</dbReference>
<evidence type="ECO:0000256" key="1">
    <source>
        <dbReference type="ARBA" id="ARBA00006739"/>
    </source>
</evidence>
<dbReference type="Proteomes" id="UP000321574">
    <property type="component" value="Unassembled WGS sequence"/>
</dbReference>
<dbReference type="EMBL" id="VDUW01000002">
    <property type="protein sequence ID" value="TXL66673.1"/>
    <property type="molecule type" value="Genomic_DNA"/>
</dbReference>
<proteinExistence type="inferred from homology"/>